<accession>A0A2V3IQW0</accession>
<dbReference type="InterPro" id="IPR036188">
    <property type="entry name" value="FAD/NAD-bd_sf"/>
</dbReference>
<evidence type="ECO:0000256" key="4">
    <source>
        <dbReference type="ARBA" id="ARBA00022630"/>
    </source>
</evidence>
<dbReference type="Gene3D" id="3.50.50.60">
    <property type="entry name" value="FAD/NAD(P)-binding domain"/>
    <property type="match status" value="2"/>
</dbReference>
<keyword evidence="17" id="KW-1185">Reference proteome</keyword>
<dbReference type="GO" id="GO:0071949">
    <property type="term" value="F:FAD binding"/>
    <property type="evidence" value="ECO:0007669"/>
    <property type="project" value="TreeGrafter"/>
</dbReference>
<feature type="chain" id="PRO_5016025816" evidence="13">
    <location>
        <begin position="25"/>
        <end position="590"/>
    </location>
</feature>
<comment type="subcellular location">
    <subcellularLocation>
        <location evidence="2">Mitochondrion</location>
    </subcellularLocation>
</comment>
<dbReference type="GO" id="GO:0005739">
    <property type="term" value="C:mitochondrion"/>
    <property type="evidence" value="ECO:0007669"/>
    <property type="project" value="UniProtKB-SubCell"/>
</dbReference>
<evidence type="ECO:0000256" key="7">
    <source>
        <dbReference type="ARBA" id="ARBA00022946"/>
    </source>
</evidence>
<dbReference type="SUPFAM" id="SSF51905">
    <property type="entry name" value="FAD/NAD(P)-binding domain"/>
    <property type="match status" value="1"/>
</dbReference>
<dbReference type="SMART" id="SM01353">
    <property type="entry name" value="AIF_C"/>
    <property type="match status" value="1"/>
</dbReference>
<feature type="compositionally biased region" description="Pro residues" evidence="12">
    <location>
        <begin position="67"/>
        <end position="79"/>
    </location>
</feature>
<evidence type="ECO:0000313" key="17">
    <source>
        <dbReference type="Proteomes" id="UP000247409"/>
    </source>
</evidence>
<organism evidence="16 17">
    <name type="scientific">Gracilariopsis chorda</name>
    <dbReference type="NCBI Taxonomy" id="448386"/>
    <lineage>
        <taxon>Eukaryota</taxon>
        <taxon>Rhodophyta</taxon>
        <taxon>Florideophyceae</taxon>
        <taxon>Rhodymeniophycidae</taxon>
        <taxon>Gracilariales</taxon>
        <taxon>Gracilariaceae</taxon>
        <taxon>Gracilariopsis</taxon>
    </lineage>
</organism>
<dbReference type="OrthoDB" id="6029at2759"/>
<dbReference type="Proteomes" id="UP000247409">
    <property type="component" value="Unassembled WGS sequence"/>
</dbReference>
<evidence type="ECO:0000256" key="8">
    <source>
        <dbReference type="ARBA" id="ARBA00023002"/>
    </source>
</evidence>
<evidence type="ECO:0000256" key="2">
    <source>
        <dbReference type="ARBA" id="ARBA00004173"/>
    </source>
</evidence>
<keyword evidence="4" id="KW-0285">Flavoprotein</keyword>
<comment type="caution">
    <text evidence="16">The sequence shown here is derived from an EMBL/GenBank/DDBJ whole genome shotgun (WGS) entry which is preliminary data.</text>
</comment>
<dbReference type="PRINTS" id="PR00368">
    <property type="entry name" value="FADPNR"/>
</dbReference>
<evidence type="ECO:0000256" key="10">
    <source>
        <dbReference type="ARBA" id="ARBA00023128"/>
    </source>
</evidence>
<dbReference type="SUPFAM" id="SSF55424">
    <property type="entry name" value="FAD/NAD-linked reductases, dimerisation (C-terminal) domain"/>
    <property type="match status" value="1"/>
</dbReference>
<evidence type="ECO:0000313" key="16">
    <source>
        <dbReference type="EMBL" id="PXF44496.1"/>
    </source>
</evidence>
<feature type="domain" description="FAD/NAD(P)-binding" evidence="14">
    <location>
        <begin position="138"/>
        <end position="455"/>
    </location>
</feature>
<dbReference type="InterPro" id="IPR006311">
    <property type="entry name" value="TAT_signal"/>
</dbReference>
<dbReference type="STRING" id="448386.A0A2V3IQW0"/>
<proteinExistence type="inferred from homology"/>
<comment type="similarity">
    <text evidence="3">Belongs to the FAD-dependent oxidoreductase family.</text>
</comment>
<dbReference type="GO" id="GO:0033108">
    <property type="term" value="P:mitochondrial respiratory chain complex assembly"/>
    <property type="evidence" value="ECO:0007669"/>
    <property type="project" value="TreeGrafter"/>
</dbReference>
<protein>
    <submittedName>
        <fullName evidence="16">Apoptosis-inducing factor 1, mitochondrial</fullName>
    </submittedName>
</protein>
<comment type="catalytic activity">
    <reaction evidence="11">
        <text>A + NADH + H(+) = AH2 + NAD(+)</text>
        <dbReference type="Rhea" id="RHEA:11356"/>
        <dbReference type="ChEBI" id="CHEBI:13193"/>
        <dbReference type="ChEBI" id="CHEBI:15378"/>
        <dbReference type="ChEBI" id="CHEBI:17499"/>
        <dbReference type="ChEBI" id="CHEBI:57540"/>
        <dbReference type="ChEBI" id="CHEBI:57945"/>
    </reaction>
</comment>
<evidence type="ECO:0000256" key="1">
    <source>
        <dbReference type="ARBA" id="ARBA00001974"/>
    </source>
</evidence>
<keyword evidence="5" id="KW-0053">Apoptosis</keyword>
<evidence type="ECO:0000256" key="12">
    <source>
        <dbReference type="SAM" id="MobiDB-lite"/>
    </source>
</evidence>
<dbReference type="GO" id="GO:0046983">
    <property type="term" value="F:protein dimerization activity"/>
    <property type="evidence" value="ECO:0007669"/>
    <property type="project" value="InterPro"/>
</dbReference>
<dbReference type="AlphaFoldDB" id="A0A2V3IQW0"/>
<dbReference type="GO" id="GO:0012501">
    <property type="term" value="P:programmed cell death"/>
    <property type="evidence" value="ECO:0007669"/>
    <property type="project" value="TreeGrafter"/>
</dbReference>
<evidence type="ECO:0000256" key="11">
    <source>
        <dbReference type="ARBA" id="ARBA00047786"/>
    </source>
</evidence>
<dbReference type="EMBL" id="NBIV01000089">
    <property type="protein sequence ID" value="PXF44496.1"/>
    <property type="molecule type" value="Genomic_DNA"/>
</dbReference>
<evidence type="ECO:0000259" key="14">
    <source>
        <dbReference type="Pfam" id="PF07992"/>
    </source>
</evidence>
<evidence type="ECO:0000256" key="6">
    <source>
        <dbReference type="ARBA" id="ARBA00022827"/>
    </source>
</evidence>
<evidence type="ECO:0000256" key="13">
    <source>
        <dbReference type="SAM" id="SignalP"/>
    </source>
</evidence>
<dbReference type="InterPro" id="IPR016156">
    <property type="entry name" value="FAD/NAD-linked_Rdtase_dimer_sf"/>
</dbReference>
<dbReference type="PANTHER" id="PTHR43557">
    <property type="entry name" value="APOPTOSIS-INDUCING FACTOR 1"/>
    <property type="match status" value="1"/>
</dbReference>
<gene>
    <name evidence="16" type="ORF">BWQ96_05768</name>
</gene>
<dbReference type="PANTHER" id="PTHR43557:SF4">
    <property type="entry name" value="APOPTOSIS-INDUCING FACTOR 1, MITOCHONDRIAL"/>
    <property type="match status" value="1"/>
</dbReference>
<keyword evidence="8" id="KW-0560">Oxidoreductase</keyword>
<keyword evidence="10" id="KW-0496">Mitochondrion</keyword>
<dbReference type="PROSITE" id="PS51318">
    <property type="entry name" value="TAT"/>
    <property type="match status" value="1"/>
</dbReference>
<evidence type="ECO:0000256" key="5">
    <source>
        <dbReference type="ARBA" id="ARBA00022703"/>
    </source>
</evidence>
<comment type="cofactor">
    <cofactor evidence="1">
        <name>FAD</name>
        <dbReference type="ChEBI" id="CHEBI:57692"/>
    </cofactor>
</comment>
<reference evidence="16 17" key="1">
    <citation type="journal article" date="2018" name="Mol. Biol. Evol.">
        <title>Analysis of the draft genome of the red seaweed Gracilariopsis chorda provides insights into genome size evolution in Rhodophyta.</title>
        <authorList>
            <person name="Lee J."/>
            <person name="Yang E.C."/>
            <person name="Graf L."/>
            <person name="Yang J.H."/>
            <person name="Qiu H."/>
            <person name="Zel Zion U."/>
            <person name="Chan C.X."/>
            <person name="Stephens T.G."/>
            <person name="Weber A.P.M."/>
            <person name="Boo G.H."/>
            <person name="Boo S.M."/>
            <person name="Kim K.M."/>
            <person name="Shin Y."/>
            <person name="Jung M."/>
            <person name="Lee S.J."/>
            <person name="Yim H.S."/>
            <person name="Lee J.H."/>
            <person name="Bhattacharya D."/>
            <person name="Yoon H.S."/>
        </authorList>
    </citation>
    <scope>NUCLEOTIDE SEQUENCE [LARGE SCALE GENOMIC DNA]</scope>
    <source>
        <strain evidence="16 17">SKKU-2015</strain>
        <tissue evidence="16">Whole body</tissue>
    </source>
</reference>
<feature type="domain" description="Mitochondrial apoptosis-inducing factor C-terminal" evidence="15">
    <location>
        <begin position="458"/>
        <end position="507"/>
    </location>
</feature>
<evidence type="ECO:0000256" key="9">
    <source>
        <dbReference type="ARBA" id="ARBA00023027"/>
    </source>
</evidence>
<dbReference type="GO" id="GO:0016174">
    <property type="term" value="F:NAD(P)H oxidase H2O2-forming activity"/>
    <property type="evidence" value="ECO:0007669"/>
    <property type="project" value="TreeGrafter"/>
</dbReference>
<dbReference type="Pfam" id="PF07992">
    <property type="entry name" value="Pyr_redox_2"/>
    <property type="match status" value="1"/>
</dbReference>
<dbReference type="Pfam" id="PF14721">
    <property type="entry name" value="AIF_C"/>
    <property type="match status" value="1"/>
</dbReference>
<dbReference type="InterPro" id="IPR029324">
    <property type="entry name" value="AIF_C"/>
</dbReference>
<feature type="compositionally biased region" description="Low complexity" evidence="12">
    <location>
        <begin position="28"/>
        <end position="66"/>
    </location>
</feature>
<keyword evidence="6" id="KW-0274">FAD</keyword>
<keyword evidence="9" id="KW-0520">NAD</keyword>
<feature type="signal peptide" evidence="13">
    <location>
        <begin position="1"/>
        <end position="24"/>
    </location>
</feature>
<evidence type="ECO:0000256" key="3">
    <source>
        <dbReference type="ARBA" id="ARBA00006442"/>
    </source>
</evidence>
<feature type="region of interest" description="Disordered" evidence="12">
    <location>
        <begin position="28"/>
        <end position="84"/>
    </location>
</feature>
<keyword evidence="7" id="KW-0809">Transit peptide</keyword>
<dbReference type="Gene3D" id="3.30.390.30">
    <property type="match status" value="1"/>
</dbReference>
<keyword evidence="13" id="KW-0732">Signal</keyword>
<name>A0A2V3IQW0_9FLOR</name>
<sequence length="590" mass="63357">MATTQHTRALRALFTAAGAAGAAAAAAAAASRPARADSAAPDAPDQPRLRALLARAAAASAASRAPPAAPPPHSPPPLSAPERSRARSALQRYYALSDAALSDAALPLAAENKSRRVPAHVVFRRLPPHVAAPIAAKFLVVGGGTAAWSAIQALVRADGVQPHQIVLVAEEPYWPYNRTMLSKELWRSDIVDHAPLPDPPSVEYAYKHVAPPAHIAVVNSTAVFLDPDQKYVRTKSGVHIAYDKLLLATGATPRHATSVAPVLRHPSIQPYLSTFRTFSDYRALRQTITSRQQPVVVIGGGFLGTELALALTAVSDNVTLVVSEAGVLFRVLPRYLCHFLAAKLENAGVRVLRSAFVSDASEKDGHVTLQIDSTDQPQPTSITTSHIIAAVGVDPCTQLAKTAGLEIDRHDHGVRVNDFMMVEPDVYAAGDVASFHDRSLGRRRVEHWDHAVVSGRIAAANMAGARERYALQSMFWSDLPAVDVSFTAVGLVDSRLDTVAVWNLEEEAVRDAPSINRFADGVVYYLERSEIVGVVLWNAPKGAAGLRRARALVDAKTCVRGLDERTLAALVNLREGRFRECVRTARDAPL</sequence>
<dbReference type="InterPro" id="IPR023753">
    <property type="entry name" value="FAD/NAD-binding_dom"/>
</dbReference>
<evidence type="ECO:0000259" key="15">
    <source>
        <dbReference type="Pfam" id="PF14721"/>
    </source>
</evidence>
<dbReference type="InterPro" id="IPR050446">
    <property type="entry name" value="FAD-oxidoreductase/Apoptosis"/>
</dbReference>
<dbReference type="PRINTS" id="PR00411">
    <property type="entry name" value="PNDRDTASEI"/>
</dbReference>